<evidence type="ECO:0000256" key="2">
    <source>
        <dbReference type="SAM" id="Phobius"/>
    </source>
</evidence>
<evidence type="ECO:0000313" key="5">
    <source>
        <dbReference type="Proteomes" id="UP000232196"/>
    </source>
</evidence>
<dbReference type="RefSeq" id="WP_100705748.1">
    <property type="nucleotide sequence ID" value="NZ_NPDL01000002.1"/>
</dbReference>
<dbReference type="OrthoDB" id="311727at2"/>
<dbReference type="SUPFAM" id="SSF81606">
    <property type="entry name" value="PP2C-like"/>
    <property type="match status" value="1"/>
</dbReference>
<dbReference type="Gene3D" id="2.60.120.260">
    <property type="entry name" value="Galactose-binding domain-like"/>
    <property type="match status" value="1"/>
</dbReference>
<accession>A0A2M9XH38</accession>
<keyword evidence="2" id="KW-0472">Membrane</keyword>
<feature type="transmembrane region" description="Helical" evidence="2">
    <location>
        <begin position="271"/>
        <end position="288"/>
    </location>
</feature>
<keyword evidence="1" id="KW-0378">Hydrolase</keyword>
<dbReference type="Gene3D" id="3.60.40.10">
    <property type="entry name" value="PPM-type phosphatase domain"/>
    <property type="match status" value="1"/>
</dbReference>
<keyword evidence="2" id="KW-1133">Transmembrane helix</keyword>
<dbReference type="SUPFAM" id="SSF49785">
    <property type="entry name" value="Galactose-binding domain-like"/>
    <property type="match status" value="1"/>
</dbReference>
<sequence>MGKNRIPHWFLGSILFFFFLGCQPGKESPKVIQGILDLRQWNFQKDGNISLDGEWEFYWNELLPDLKSKPQPPSISYIKVPAKWDKGRNVTHKYPSHGFATYKAKVLLPESNTQLSLKISSISSSYTLFVNGKEISRGGNVGKEESEYSPGYKPGVFSFISDKPELEILIHVSNFKYSNGSGIWNPIQLGNTSDIQQISLRATMLDSITFGTLFVMSLYHFTFYLMRRRDPSALFFAVLCLCIALRVSFYGERIFYNVFPIFKNYEFSVRGEILFLFLLLPGTILYVQSIFKEQFKKDRVFNITFYLSILLVFSAAFFPTKLFTMSFFINSLELMMLGILTYLFFRLAFMSLKRVEGARICFFSLVVNLITVANDVLYLNKFIDSFYMVPYGVLALVLSQCVLLASRFSKGFVLAEDLGEELKKLNINLEQIVVERTENLNESLKLLKGDLSLAKKLQQKTLPTLNLNGKNVSIHPYYLPMSEIGGDYYDIFELEPGYFRLFLVDATGHGVQAALLTMTIKAEFESIKFAKAQPSRILELLNTACCQKYKSINIIFSAVLADIDLNNNVLYYSSAGHPPQVLKQKQEGADYLYSRGPIIGLKKEATYKNVTVPLLPGNRIFFFSDGIFEEFDQEKKEFGESRVLSILSRNTGIQEVAEDLISELQIFVGPRGFQDDVTLLAVEVH</sequence>
<dbReference type="InterPro" id="IPR011623">
    <property type="entry name" value="7TMR_DISM_rcpt_extracell_dom1"/>
</dbReference>
<evidence type="ECO:0000256" key="1">
    <source>
        <dbReference type="ARBA" id="ARBA00022801"/>
    </source>
</evidence>
<feature type="transmembrane region" description="Helical" evidence="2">
    <location>
        <begin position="325"/>
        <end position="345"/>
    </location>
</feature>
<proteinExistence type="predicted"/>
<dbReference type="Proteomes" id="UP000232196">
    <property type="component" value="Unassembled WGS sequence"/>
</dbReference>
<feature type="domain" description="PPM-type phosphatase" evidence="3">
    <location>
        <begin position="469"/>
        <end position="684"/>
    </location>
</feature>
<dbReference type="InterPro" id="IPR052016">
    <property type="entry name" value="Bact_Sigma-Reg"/>
</dbReference>
<organism evidence="4 5">
    <name type="scientific">Leptospira hartskeerlii</name>
    <dbReference type="NCBI Taxonomy" id="2023177"/>
    <lineage>
        <taxon>Bacteria</taxon>
        <taxon>Pseudomonadati</taxon>
        <taxon>Spirochaetota</taxon>
        <taxon>Spirochaetia</taxon>
        <taxon>Leptospirales</taxon>
        <taxon>Leptospiraceae</taxon>
        <taxon>Leptospira</taxon>
    </lineage>
</organism>
<protein>
    <submittedName>
        <fullName evidence="4">Protein phosphatase</fullName>
    </submittedName>
</protein>
<comment type="caution">
    <text evidence="4">The sequence shown here is derived from an EMBL/GenBank/DDBJ whole genome shotgun (WGS) entry which is preliminary data.</text>
</comment>
<feature type="transmembrane region" description="Helical" evidence="2">
    <location>
        <begin position="300"/>
        <end position="319"/>
    </location>
</feature>
<dbReference type="PANTHER" id="PTHR43156:SF2">
    <property type="entry name" value="STAGE II SPORULATION PROTEIN E"/>
    <property type="match status" value="1"/>
</dbReference>
<feature type="transmembrane region" description="Helical" evidence="2">
    <location>
        <begin position="208"/>
        <end position="226"/>
    </location>
</feature>
<keyword evidence="2" id="KW-0812">Transmembrane</keyword>
<dbReference type="SMART" id="SM00331">
    <property type="entry name" value="PP2C_SIG"/>
    <property type="match status" value="1"/>
</dbReference>
<gene>
    <name evidence="4" type="ORF">CH357_03150</name>
</gene>
<dbReference type="InterPro" id="IPR008979">
    <property type="entry name" value="Galactose-bd-like_sf"/>
</dbReference>
<dbReference type="AlphaFoldDB" id="A0A2M9XH38"/>
<name>A0A2M9XH38_9LEPT</name>
<dbReference type="InterPro" id="IPR001932">
    <property type="entry name" value="PPM-type_phosphatase-like_dom"/>
</dbReference>
<feature type="transmembrane region" description="Helical" evidence="2">
    <location>
        <begin position="357"/>
        <end position="379"/>
    </location>
</feature>
<dbReference type="PROSITE" id="PS51257">
    <property type="entry name" value="PROKAR_LIPOPROTEIN"/>
    <property type="match status" value="1"/>
</dbReference>
<keyword evidence="5" id="KW-1185">Reference proteome</keyword>
<dbReference type="Pfam" id="PF07695">
    <property type="entry name" value="7TMR-DISM_7TM"/>
    <property type="match status" value="1"/>
</dbReference>
<dbReference type="InterPro" id="IPR036457">
    <property type="entry name" value="PPM-type-like_dom_sf"/>
</dbReference>
<evidence type="ECO:0000259" key="3">
    <source>
        <dbReference type="SMART" id="SM00331"/>
    </source>
</evidence>
<dbReference type="PANTHER" id="PTHR43156">
    <property type="entry name" value="STAGE II SPORULATION PROTEIN E-RELATED"/>
    <property type="match status" value="1"/>
</dbReference>
<dbReference type="GO" id="GO:0016791">
    <property type="term" value="F:phosphatase activity"/>
    <property type="evidence" value="ECO:0007669"/>
    <property type="project" value="TreeGrafter"/>
</dbReference>
<reference evidence="4 5" key="1">
    <citation type="submission" date="2017-07" db="EMBL/GenBank/DDBJ databases">
        <title>Leptospira spp. isolated from tropical soils.</title>
        <authorList>
            <person name="Thibeaux R."/>
            <person name="Iraola G."/>
            <person name="Ferres I."/>
            <person name="Bierque E."/>
            <person name="Girault D."/>
            <person name="Soupe-Gilbert M.-E."/>
            <person name="Picardeau M."/>
            <person name="Goarant C."/>
        </authorList>
    </citation>
    <scope>NUCLEOTIDE SEQUENCE [LARGE SCALE GENOMIC DNA]</scope>
    <source>
        <strain evidence="4 5">MCA1-C-A1</strain>
    </source>
</reference>
<evidence type="ECO:0000313" key="4">
    <source>
        <dbReference type="EMBL" id="PJZ26959.1"/>
    </source>
</evidence>
<dbReference type="Pfam" id="PF07228">
    <property type="entry name" value="SpoIIE"/>
    <property type="match status" value="1"/>
</dbReference>
<dbReference type="EMBL" id="NPDN01000002">
    <property type="protein sequence ID" value="PJZ26959.1"/>
    <property type="molecule type" value="Genomic_DNA"/>
</dbReference>
<feature type="transmembrane region" description="Helical" evidence="2">
    <location>
        <begin position="233"/>
        <end position="251"/>
    </location>
</feature>